<dbReference type="STRING" id="311334.SAMN05421846_101527"/>
<dbReference type="AlphaFoldDB" id="A0A1G8EDB8"/>
<keyword evidence="1" id="KW-0732">Signal</keyword>
<keyword evidence="3" id="KW-1185">Reference proteome</keyword>
<reference evidence="3" key="1">
    <citation type="submission" date="2016-10" db="EMBL/GenBank/DDBJ databases">
        <authorList>
            <person name="Varghese N."/>
            <person name="Submissions S."/>
        </authorList>
    </citation>
    <scope>NUCLEOTIDE SEQUENCE [LARGE SCALE GENOMIC DNA]</scope>
    <source>
        <strain evidence="3">DSM 17071</strain>
    </source>
</reference>
<protein>
    <submittedName>
        <fullName evidence="2">Uncharacterized protein</fullName>
    </submittedName>
</protein>
<dbReference type="RefSeq" id="WP_089854220.1">
    <property type="nucleotide sequence ID" value="NZ_FNDW01000001.1"/>
</dbReference>
<dbReference type="OrthoDB" id="1275288at2"/>
<name>A0A1G8EDB8_9FLAO</name>
<sequence>MKKKLLIAFLLVGFFPLVYAQQGRVGINTVTPAATFDVQTNTSNNSLPDAVLVPRMTRAQLEAKNAAYTNGTGAANQNGALVFISDVTNGTGTGKTVNVQAKGFYYYDAPNSVWVAVTPNLKVSVGTGETPTNTFVGTSQVYAIKGSFSASGTSSSVSIPSPSGMTSLYSITIYKAGSGLVYDRSLYSYNITSTPNNAVTGSPSMSVIYPVGNYDYVMEYLK</sequence>
<accession>A0A1G8EDB8</accession>
<dbReference type="EMBL" id="FNDW01000001">
    <property type="protein sequence ID" value="SDH67864.1"/>
    <property type="molecule type" value="Genomic_DNA"/>
</dbReference>
<proteinExistence type="predicted"/>
<feature type="signal peptide" evidence="1">
    <location>
        <begin position="1"/>
        <end position="20"/>
    </location>
</feature>
<evidence type="ECO:0000256" key="1">
    <source>
        <dbReference type="SAM" id="SignalP"/>
    </source>
</evidence>
<evidence type="ECO:0000313" key="2">
    <source>
        <dbReference type="EMBL" id="SDH67864.1"/>
    </source>
</evidence>
<feature type="chain" id="PRO_5011438138" evidence="1">
    <location>
        <begin position="21"/>
        <end position="222"/>
    </location>
</feature>
<gene>
    <name evidence="2" type="ORF">SAMN05421846_101527</name>
</gene>
<dbReference type="Proteomes" id="UP000198869">
    <property type="component" value="Unassembled WGS sequence"/>
</dbReference>
<organism evidence="2 3">
    <name type="scientific">Chryseobacterium taeanense</name>
    <dbReference type="NCBI Taxonomy" id="311334"/>
    <lineage>
        <taxon>Bacteria</taxon>
        <taxon>Pseudomonadati</taxon>
        <taxon>Bacteroidota</taxon>
        <taxon>Flavobacteriia</taxon>
        <taxon>Flavobacteriales</taxon>
        <taxon>Weeksellaceae</taxon>
        <taxon>Chryseobacterium group</taxon>
        <taxon>Chryseobacterium</taxon>
    </lineage>
</organism>
<evidence type="ECO:0000313" key="3">
    <source>
        <dbReference type="Proteomes" id="UP000198869"/>
    </source>
</evidence>